<reference evidence="1" key="1">
    <citation type="submission" date="2018-05" db="EMBL/GenBank/DDBJ databases">
        <authorList>
            <person name="Lanie J.A."/>
            <person name="Ng W.-L."/>
            <person name="Kazmierczak K.M."/>
            <person name="Andrzejewski T.M."/>
            <person name="Davidsen T.M."/>
            <person name="Wayne K.J."/>
            <person name="Tettelin H."/>
            <person name="Glass J.I."/>
            <person name="Rusch D."/>
            <person name="Podicherti R."/>
            <person name="Tsui H.-C.T."/>
            <person name="Winkler M.E."/>
        </authorList>
    </citation>
    <scope>NUCLEOTIDE SEQUENCE</scope>
</reference>
<gene>
    <name evidence="1" type="ORF">METZ01_LOCUS468520</name>
</gene>
<evidence type="ECO:0008006" key="2">
    <source>
        <dbReference type="Google" id="ProtNLM"/>
    </source>
</evidence>
<feature type="non-terminal residue" evidence="1">
    <location>
        <position position="29"/>
    </location>
</feature>
<sequence>VINKILLSYGTRPEIIKLSPVIRELRTVG</sequence>
<dbReference type="AlphaFoldDB" id="A0A383B646"/>
<dbReference type="SUPFAM" id="SSF53756">
    <property type="entry name" value="UDP-Glycosyltransferase/glycogen phosphorylase"/>
    <property type="match status" value="1"/>
</dbReference>
<protein>
    <recommendedName>
        <fullName evidence="2">UDP-N-acetylglucosamine 2-epimerase domain-containing protein</fullName>
    </recommendedName>
</protein>
<name>A0A383B646_9ZZZZ</name>
<accession>A0A383B646</accession>
<dbReference type="Gene3D" id="3.40.50.2000">
    <property type="entry name" value="Glycogen Phosphorylase B"/>
    <property type="match status" value="1"/>
</dbReference>
<dbReference type="EMBL" id="UINC01197931">
    <property type="protein sequence ID" value="SVE15666.1"/>
    <property type="molecule type" value="Genomic_DNA"/>
</dbReference>
<organism evidence="1">
    <name type="scientific">marine metagenome</name>
    <dbReference type="NCBI Taxonomy" id="408172"/>
    <lineage>
        <taxon>unclassified sequences</taxon>
        <taxon>metagenomes</taxon>
        <taxon>ecological metagenomes</taxon>
    </lineage>
</organism>
<evidence type="ECO:0000313" key="1">
    <source>
        <dbReference type="EMBL" id="SVE15666.1"/>
    </source>
</evidence>
<feature type="non-terminal residue" evidence="1">
    <location>
        <position position="1"/>
    </location>
</feature>
<proteinExistence type="predicted"/>